<organism evidence="5 6">
    <name type="scientific">Stylosanthes scabra</name>
    <dbReference type="NCBI Taxonomy" id="79078"/>
    <lineage>
        <taxon>Eukaryota</taxon>
        <taxon>Viridiplantae</taxon>
        <taxon>Streptophyta</taxon>
        <taxon>Embryophyta</taxon>
        <taxon>Tracheophyta</taxon>
        <taxon>Spermatophyta</taxon>
        <taxon>Magnoliopsida</taxon>
        <taxon>eudicotyledons</taxon>
        <taxon>Gunneridae</taxon>
        <taxon>Pentapetalae</taxon>
        <taxon>rosids</taxon>
        <taxon>fabids</taxon>
        <taxon>Fabales</taxon>
        <taxon>Fabaceae</taxon>
        <taxon>Papilionoideae</taxon>
        <taxon>50 kb inversion clade</taxon>
        <taxon>dalbergioids sensu lato</taxon>
        <taxon>Dalbergieae</taxon>
        <taxon>Pterocarpus clade</taxon>
        <taxon>Stylosanthes</taxon>
    </lineage>
</organism>
<keyword evidence="3" id="KW-0408">Iron</keyword>
<protein>
    <recommendedName>
        <fullName evidence="4">Fe2OG dioxygenase domain-containing protein</fullName>
    </recommendedName>
</protein>
<dbReference type="InterPro" id="IPR005123">
    <property type="entry name" value="Oxoglu/Fe-dep_dioxygenase_dom"/>
</dbReference>
<evidence type="ECO:0000313" key="6">
    <source>
        <dbReference type="Proteomes" id="UP001341840"/>
    </source>
</evidence>
<gene>
    <name evidence="5" type="ORF">PIB30_085238</name>
</gene>
<sequence length="128" mass="14082">MGLNPHSHAGALTILLQANDVEGLQWIPVKPLPNAFIINVGDALEIMTKGIYESIEHRATVNANKERISIATFFVPSRGSIIGPAPNLVTPETPAIFTSISCEEYYHGYLSKELRGKDFVNSLKITKY</sequence>
<evidence type="ECO:0000259" key="4">
    <source>
        <dbReference type="PROSITE" id="PS51471"/>
    </source>
</evidence>
<dbReference type="EMBL" id="JASCZI010182656">
    <property type="protein sequence ID" value="MED6188361.1"/>
    <property type="molecule type" value="Genomic_DNA"/>
</dbReference>
<keyword evidence="1" id="KW-0479">Metal-binding</keyword>
<evidence type="ECO:0000313" key="5">
    <source>
        <dbReference type="EMBL" id="MED6188361.1"/>
    </source>
</evidence>
<evidence type="ECO:0000256" key="2">
    <source>
        <dbReference type="ARBA" id="ARBA00022896"/>
    </source>
</evidence>
<dbReference type="Proteomes" id="UP001341840">
    <property type="component" value="Unassembled WGS sequence"/>
</dbReference>
<dbReference type="Pfam" id="PF03171">
    <property type="entry name" value="2OG-FeII_Oxy"/>
    <property type="match status" value="1"/>
</dbReference>
<dbReference type="InterPro" id="IPR044861">
    <property type="entry name" value="IPNS-like_FE2OG_OXY"/>
</dbReference>
<accession>A0ABU6WSF3</accession>
<dbReference type="SUPFAM" id="SSF51197">
    <property type="entry name" value="Clavaminate synthase-like"/>
    <property type="match status" value="1"/>
</dbReference>
<dbReference type="PANTHER" id="PTHR47991">
    <property type="entry name" value="OXOGLUTARATE/IRON-DEPENDENT DIOXYGENASE"/>
    <property type="match status" value="1"/>
</dbReference>
<dbReference type="InterPro" id="IPR027443">
    <property type="entry name" value="IPNS-like_sf"/>
</dbReference>
<keyword evidence="2" id="KW-0847">Vitamin C</keyword>
<evidence type="ECO:0000256" key="3">
    <source>
        <dbReference type="ARBA" id="ARBA00023004"/>
    </source>
</evidence>
<dbReference type="Gene3D" id="2.60.120.330">
    <property type="entry name" value="B-lactam Antibiotic, Isopenicillin N Synthase, Chain"/>
    <property type="match status" value="1"/>
</dbReference>
<name>A0ABU6WSF3_9FABA</name>
<keyword evidence="6" id="KW-1185">Reference proteome</keyword>
<reference evidence="5 6" key="1">
    <citation type="journal article" date="2023" name="Plants (Basel)">
        <title>Bridging the Gap: Combining Genomics and Transcriptomics Approaches to Understand Stylosanthes scabra, an Orphan Legume from the Brazilian Caatinga.</title>
        <authorList>
            <person name="Ferreira-Neto J.R.C."/>
            <person name="da Silva M.D."/>
            <person name="Binneck E."/>
            <person name="de Melo N.F."/>
            <person name="da Silva R.H."/>
            <person name="de Melo A.L.T.M."/>
            <person name="Pandolfi V."/>
            <person name="Bustamante F.O."/>
            <person name="Brasileiro-Vidal A.C."/>
            <person name="Benko-Iseppon A.M."/>
        </authorList>
    </citation>
    <scope>NUCLEOTIDE SEQUENCE [LARGE SCALE GENOMIC DNA]</scope>
    <source>
        <tissue evidence="5">Leaves</tissue>
    </source>
</reference>
<dbReference type="InterPro" id="IPR050295">
    <property type="entry name" value="Plant_2OG-oxidoreductases"/>
</dbReference>
<feature type="domain" description="Fe2OG dioxygenase" evidence="4">
    <location>
        <begin position="1"/>
        <end position="76"/>
    </location>
</feature>
<evidence type="ECO:0000256" key="1">
    <source>
        <dbReference type="ARBA" id="ARBA00022723"/>
    </source>
</evidence>
<proteinExistence type="predicted"/>
<comment type="caution">
    <text evidence="5">The sequence shown here is derived from an EMBL/GenBank/DDBJ whole genome shotgun (WGS) entry which is preliminary data.</text>
</comment>
<dbReference type="PROSITE" id="PS51471">
    <property type="entry name" value="FE2OG_OXY"/>
    <property type="match status" value="1"/>
</dbReference>